<dbReference type="SMART" id="SM00245">
    <property type="entry name" value="TSPc"/>
    <property type="match status" value="1"/>
</dbReference>
<evidence type="ECO:0000259" key="2">
    <source>
        <dbReference type="SMART" id="SM00245"/>
    </source>
</evidence>
<comment type="caution">
    <text evidence="3">The sequence shown here is derived from an EMBL/GenBank/DDBJ whole genome shotgun (WGS) entry which is preliminary data.</text>
</comment>
<gene>
    <name evidence="3" type="ORF">U6A24_17185</name>
</gene>
<dbReference type="Gene3D" id="3.90.226.10">
    <property type="entry name" value="2-enoyl-CoA Hydratase, Chain A, domain 1"/>
    <property type="match status" value="1"/>
</dbReference>
<sequence>MKSLKFKNTLFLLLTLLVVHSSIAQSKIDEPIKNFEKLWSEFNDRYANFELKKVNWNQVYKKYRSLINEKTTNDSLFEVCSLMINELKDDHVNLIEYKKGKIVKLNENATPTRMLEKFPKSKKKSPNITDLIKVTDLTLQEQGFSEFTKEKKIIKYSTSDQYGYIDIRSMQGIGKGKLKSILNDAIKAFENKKGVIVDVRFNGGGDDKFSYEIAGRFTNQTIVGHRKKTRKKGTEDFTPLKTWYLKPTGDKQFLKPVVLVTSDYSASATDVFALVMKELPNVTIVGDYTRGIFSDMDDFKLPNGWWATLSHQQYFSADMINYEGKGVEPHVEVLNPATDIDNKSDSVMIKALEVLQEKTISSVKKP</sequence>
<protein>
    <submittedName>
        <fullName evidence="3">S41 family peptidase</fullName>
    </submittedName>
</protein>
<reference evidence="3 4" key="1">
    <citation type="journal article" date="2013" name="Int. J. Syst. Evol. Microbiol.">
        <title>Aquimarina gracilis sp. nov., isolated from the gut microflora of a mussel, Mytilus coruscus, and emended description of Aquimarina spongiae.</title>
        <authorList>
            <person name="Park S.C."/>
            <person name="Choe H.N."/>
            <person name="Baik K.S."/>
            <person name="Seong C.N."/>
        </authorList>
    </citation>
    <scope>NUCLEOTIDE SEQUENCE [LARGE SCALE GENOMIC DNA]</scope>
    <source>
        <strain evidence="3 4">PSC32</strain>
    </source>
</reference>
<name>A0ABU5ZZF1_9FLAO</name>
<dbReference type="InterPro" id="IPR028204">
    <property type="entry name" value="Tricorn_C1"/>
</dbReference>
<evidence type="ECO:0000313" key="4">
    <source>
        <dbReference type="Proteomes" id="UP001327027"/>
    </source>
</evidence>
<dbReference type="InterPro" id="IPR029045">
    <property type="entry name" value="ClpP/crotonase-like_dom_sf"/>
</dbReference>
<dbReference type="Pfam" id="PF14684">
    <property type="entry name" value="Tricorn_C1"/>
    <property type="match status" value="1"/>
</dbReference>
<dbReference type="Gene3D" id="3.30.750.44">
    <property type="match status" value="1"/>
</dbReference>
<dbReference type="Proteomes" id="UP001327027">
    <property type="component" value="Unassembled WGS sequence"/>
</dbReference>
<keyword evidence="1" id="KW-0732">Signal</keyword>
<dbReference type="PANTHER" id="PTHR11261">
    <property type="entry name" value="INTERPHOTORECEPTOR RETINOID-BINDING PROTEIN"/>
    <property type="match status" value="1"/>
</dbReference>
<dbReference type="PANTHER" id="PTHR11261:SF3">
    <property type="entry name" value="RETINOL-BINDING PROTEIN 3"/>
    <property type="match status" value="1"/>
</dbReference>
<evidence type="ECO:0000313" key="3">
    <source>
        <dbReference type="EMBL" id="MEB3347212.1"/>
    </source>
</evidence>
<dbReference type="RefSeq" id="WP_324181237.1">
    <property type="nucleotide sequence ID" value="NZ_BAABAW010000025.1"/>
</dbReference>
<keyword evidence="4" id="KW-1185">Reference proteome</keyword>
<dbReference type="Pfam" id="PF03572">
    <property type="entry name" value="Peptidase_S41"/>
    <property type="match status" value="1"/>
</dbReference>
<dbReference type="InterPro" id="IPR005151">
    <property type="entry name" value="Tail-specific_protease"/>
</dbReference>
<feature type="chain" id="PRO_5045451627" evidence="1">
    <location>
        <begin position="25"/>
        <end position="366"/>
    </location>
</feature>
<dbReference type="EMBL" id="JAYKLX010000008">
    <property type="protein sequence ID" value="MEB3347212.1"/>
    <property type="molecule type" value="Genomic_DNA"/>
</dbReference>
<organism evidence="3 4">
    <name type="scientific">Aquimarina gracilis</name>
    <dbReference type="NCBI Taxonomy" id="874422"/>
    <lineage>
        <taxon>Bacteria</taxon>
        <taxon>Pseudomonadati</taxon>
        <taxon>Bacteroidota</taxon>
        <taxon>Flavobacteriia</taxon>
        <taxon>Flavobacteriales</taxon>
        <taxon>Flavobacteriaceae</taxon>
        <taxon>Aquimarina</taxon>
    </lineage>
</organism>
<feature type="domain" description="Tail specific protease" evidence="2">
    <location>
        <begin position="132"/>
        <end position="334"/>
    </location>
</feature>
<evidence type="ECO:0000256" key="1">
    <source>
        <dbReference type="SAM" id="SignalP"/>
    </source>
</evidence>
<accession>A0ABU5ZZF1</accession>
<dbReference type="CDD" id="cd07563">
    <property type="entry name" value="Peptidase_S41_IRBP"/>
    <property type="match status" value="1"/>
</dbReference>
<dbReference type="SUPFAM" id="SSF52096">
    <property type="entry name" value="ClpP/crotonase"/>
    <property type="match status" value="1"/>
</dbReference>
<feature type="signal peptide" evidence="1">
    <location>
        <begin position="1"/>
        <end position="24"/>
    </location>
</feature>
<proteinExistence type="predicted"/>